<dbReference type="OrthoDB" id="9761914at2"/>
<organism evidence="2 3">
    <name type="scientific">Enhygromyxa salina</name>
    <dbReference type="NCBI Taxonomy" id="215803"/>
    <lineage>
        <taxon>Bacteria</taxon>
        <taxon>Pseudomonadati</taxon>
        <taxon>Myxococcota</taxon>
        <taxon>Polyangia</taxon>
        <taxon>Nannocystales</taxon>
        <taxon>Nannocystaceae</taxon>
        <taxon>Enhygromyxa</taxon>
    </lineage>
</organism>
<evidence type="ECO:0000313" key="2">
    <source>
        <dbReference type="EMBL" id="PRQ04514.1"/>
    </source>
</evidence>
<name>A0A2S9YHC8_9BACT</name>
<reference evidence="2 3" key="1">
    <citation type="submission" date="2018-03" db="EMBL/GenBank/DDBJ databases">
        <title>Draft Genome Sequences of the Obligatory Marine Myxobacteria Enhygromyxa salina SWB005.</title>
        <authorList>
            <person name="Poehlein A."/>
            <person name="Moghaddam J.A."/>
            <person name="Harms H."/>
            <person name="Alanjari M."/>
            <person name="Koenig G.M."/>
            <person name="Daniel R."/>
            <person name="Schaeberle T.F."/>
        </authorList>
    </citation>
    <scope>NUCLEOTIDE SEQUENCE [LARGE SCALE GENOMIC DNA]</scope>
    <source>
        <strain evidence="2 3">SWB005</strain>
    </source>
</reference>
<proteinExistence type="predicted"/>
<dbReference type="Pfam" id="PF06798">
    <property type="entry name" value="PrkA"/>
    <property type="match status" value="1"/>
</dbReference>
<protein>
    <recommendedName>
        <fullName evidence="1">PrkA AAA domain-containing protein</fullName>
    </recommendedName>
</protein>
<accession>A0A2S9YHC8</accession>
<dbReference type="EMBL" id="PVNK01000037">
    <property type="protein sequence ID" value="PRQ04514.1"/>
    <property type="molecule type" value="Genomic_DNA"/>
</dbReference>
<dbReference type="AlphaFoldDB" id="A0A2S9YHC8"/>
<dbReference type="SUPFAM" id="SSF52540">
    <property type="entry name" value="P-loop containing nucleoside triphosphate hydrolases"/>
    <property type="match status" value="1"/>
</dbReference>
<dbReference type="Gene3D" id="3.40.50.300">
    <property type="entry name" value="P-loop containing nucleotide triphosphate hydrolases"/>
    <property type="match status" value="1"/>
</dbReference>
<evidence type="ECO:0000313" key="3">
    <source>
        <dbReference type="Proteomes" id="UP000237968"/>
    </source>
</evidence>
<dbReference type="InterPro" id="IPR010650">
    <property type="entry name" value="PrkA_C"/>
</dbReference>
<gene>
    <name evidence="2" type="ORF">ENSA5_07450</name>
</gene>
<dbReference type="Pfam" id="PF08298">
    <property type="entry name" value="AAA_PrkA"/>
    <property type="match status" value="1"/>
</dbReference>
<feature type="domain" description="PrkA AAA" evidence="1">
    <location>
        <begin position="26"/>
        <end position="425"/>
    </location>
</feature>
<sequence>MSTQSLVTQIAALQDYQRYEDLHWSGSFEEYLGMVRHNPRITRTSHERLYDMVLAAGVENYVDNKKKITRYKFFSDESHGGRDAIYGLDIPLMRLVNVLKAAAMRYGTEKRIILLHGPVGSSKSTIVRLLKKGFEEYSRTPEGALYTYEWALPEELRYLTAGEEIFRSPMNEEPLKLIPPEWRDQAIREFGLCDPGDPETGRKPFTPYVTGQLNPACRFIFRELLAIYRGDWAKVIQHVRVRRMLISEEDRVGIGTFQPKDEKNQDATELTGDINYRRIAEYGSDTDPRAFNFDGEFNVANRGVIEFVEILKLDVAFLYDLLGATQERKIKPKKFAQTDIDEVIIGHTNEAEYERLLENKFMEALRDRTVKIDIPYITKLQEEIRIYVKDYNPKKVRGRFIAPHTLEVAAMWAVLTRLEEPKKQNLSVLQKLKLYDGKTMPGFTQDSVKELRKEAKREGMDGISPRYVQDKIANCLVSDRGQANINPFLLMNELESGVRNHSLITSEDQRKRFRELLAVVKQEYEDIVKNEVQRAISADEDAIARLCANYIDNVKAYTQREKVKNQYTGQDEEPDERLMRSIETKIDIAESRKDDFRREIMHYIGALAVEGKQFDFRTNERLYKALELKLFEDQKDSIKLTSLVSSVVDKESQEKIDVVKQRLIRDYGYDEASASDVLTYVASIFARGEMKGD</sequence>
<comment type="caution">
    <text evidence="2">The sequence shown here is derived from an EMBL/GenBank/DDBJ whole genome shotgun (WGS) entry which is preliminary data.</text>
</comment>
<evidence type="ECO:0000259" key="1">
    <source>
        <dbReference type="SMART" id="SM00763"/>
    </source>
</evidence>
<dbReference type="Proteomes" id="UP000237968">
    <property type="component" value="Unassembled WGS sequence"/>
</dbReference>
<keyword evidence="3" id="KW-1185">Reference proteome</keyword>
<dbReference type="InterPro" id="IPR027417">
    <property type="entry name" value="P-loop_NTPase"/>
</dbReference>
<dbReference type="PANTHER" id="PTHR30267:SF2">
    <property type="entry name" value="PROTEIN PRKA"/>
    <property type="match status" value="1"/>
</dbReference>
<dbReference type="PANTHER" id="PTHR30267">
    <property type="entry name" value="PROTEIN KINASE PRKA"/>
    <property type="match status" value="1"/>
</dbReference>
<dbReference type="GO" id="GO:0004672">
    <property type="term" value="F:protein kinase activity"/>
    <property type="evidence" value="ECO:0007669"/>
    <property type="project" value="TreeGrafter"/>
</dbReference>
<dbReference type="InterPro" id="IPR013153">
    <property type="entry name" value="Prk_AAA"/>
</dbReference>
<dbReference type="SMART" id="SM00763">
    <property type="entry name" value="AAA_PrkA"/>
    <property type="match status" value="1"/>
</dbReference>
<dbReference type="RefSeq" id="WP_106390194.1">
    <property type="nucleotide sequence ID" value="NZ_PVNK01000037.1"/>
</dbReference>